<feature type="chain" id="PRO_5017001644" description="DUF4375 domain-containing protein" evidence="1">
    <location>
        <begin position="16"/>
        <end position="341"/>
    </location>
</feature>
<feature type="signal peptide" evidence="1">
    <location>
        <begin position="1"/>
        <end position="15"/>
    </location>
</feature>
<dbReference type="AlphaFoldDB" id="A0A371YPG6"/>
<dbReference type="Proteomes" id="UP001595455">
    <property type="component" value="Unassembled WGS sequence"/>
</dbReference>
<gene>
    <name evidence="2" type="ORF">ACFODO_17095</name>
    <name evidence="3" type="ORF">C9E89_011640</name>
</gene>
<keyword evidence="1" id="KW-0732">Signal</keyword>
<sequence>MKKMLFLFLSCFTLAACNQNTSSPQQNTQTQTKAKPIIETTADCLTDTQEILSKIDQKSSIQQLSSANFVLKKCIKTLNHAQLYTLLETTDKMYARFLTTTSGDDSLTGLNAYGYAKFYPENAQDLGYNTAESIKKTLPKRDQYLMDQIGKEYIQFLDIGEGYFDLKRHPLYVADLFASYLPEAEAVFIRRMAQDNSDILYSDAAISIPWQTLVERALFWEKYLEKYPNSRFNQDAKNLFHEYEYLSFMGSDNSDTFGFSNGHYVVESEEVLPALKWLAKQPHSKIAEKARIFLDYTAKNYATIGDQDYDKQHESLIKLLKLTPSNYEIDCHTGALCKKNP</sequence>
<reference evidence="2" key="1">
    <citation type="journal article" date="2014" name="Int. J. Syst. Evol. Microbiol.">
        <title>Complete genome of a new Firmicutes species belonging to the dominant human colonic microbiota ('Ruminococcus bicirculans') reveals two chromosomes and a selective capacity to utilize plant glucans.</title>
        <authorList>
            <consortium name="NISC Comparative Sequencing Program"/>
            <person name="Wegmann U."/>
            <person name="Louis P."/>
            <person name="Goesmann A."/>
            <person name="Henrissat B."/>
            <person name="Duncan S.H."/>
            <person name="Flint H.J."/>
        </authorList>
    </citation>
    <scope>NUCLEOTIDE SEQUENCE</scope>
    <source>
        <strain evidence="2">KCTC 62575</strain>
    </source>
</reference>
<accession>A0A371YPG6</accession>
<dbReference type="EMBL" id="PYIX02000018">
    <property type="protein sequence ID" value="RFC83343.1"/>
    <property type="molecule type" value="Genomic_DNA"/>
</dbReference>
<dbReference type="PROSITE" id="PS51257">
    <property type="entry name" value="PROKAR_LIPOPROTEIN"/>
    <property type="match status" value="1"/>
</dbReference>
<organism evidence="3 4">
    <name type="scientific">Acinetobacter sichuanensis</name>
    <dbReference type="NCBI Taxonomy" id="2136183"/>
    <lineage>
        <taxon>Bacteria</taxon>
        <taxon>Pseudomonadati</taxon>
        <taxon>Pseudomonadota</taxon>
        <taxon>Gammaproteobacteria</taxon>
        <taxon>Moraxellales</taxon>
        <taxon>Moraxellaceae</taxon>
        <taxon>Acinetobacter</taxon>
    </lineage>
</organism>
<reference evidence="2" key="4">
    <citation type="submission" date="2024-09" db="EMBL/GenBank/DDBJ databases">
        <authorList>
            <person name="Sun Q."/>
            <person name="Mori K."/>
        </authorList>
    </citation>
    <scope>NUCLEOTIDE SEQUENCE</scope>
    <source>
        <strain evidence="2">KCTC 62575</strain>
    </source>
</reference>
<proteinExistence type="predicted"/>
<reference evidence="3 4" key="2">
    <citation type="submission" date="2018-08" db="EMBL/GenBank/DDBJ databases">
        <title>The draft genome of Acinetobacter sichuanensis strain WCHAc060041.</title>
        <authorList>
            <person name="Qin J."/>
            <person name="Feng Y."/>
            <person name="Zong Z."/>
        </authorList>
    </citation>
    <scope>NUCLEOTIDE SEQUENCE [LARGE SCALE GENOMIC DNA]</scope>
    <source>
        <strain evidence="3 4">WCHAc060041</strain>
    </source>
</reference>
<dbReference type="EMBL" id="JBHRSF010000102">
    <property type="protein sequence ID" value="MFC2996937.1"/>
    <property type="molecule type" value="Genomic_DNA"/>
</dbReference>
<evidence type="ECO:0000313" key="5">
    <source>
        <dbReference type="Proteomes" id="UP001595455"/>
    </source>
</evidence>
<evidence type="ECO:0008006" key="6">
    <source>
        <dbReference type="Google" id="ProtNLM"/>
    </source>
</evidence>
<keyword evidence="5" id="KW-1185">Reference proteome</keyword>
<name>A0A371YPG6_9GAMM</name>
<dbReference type="Proteomes" id="UP000240957">
    <property type="component" value="Unassembled WGS sequence"/>
</dbReference>
<dbReference type="RefSeq" id="WP_107008511.1">
    <property type="nucleotide sequence ID" value="NZ_JBHRSF010000102.1"/>
</dbReference>
<evidence type="ECO:0000313" key="4">
    <source>
        <dbReference type="Proteomes" id="UP000240957"/>
    </source>
</evidence>
<reference evidence="5" key="3">
    <citation type="journal article" date="2019" name="Int. J. Syst. Evol. Microbiol.">
        <title>The Global Catalogue of Microorganisms (GCM) 10K type strain sequencing project: providing services to taxonomists for standard genome sequencing and annotation.</title>
        <authorList>
            <consortium name="The Broad Institute Genomics Platform"/>
            <consortium name="The Broad Institute Genome Sequencing Center for Infectious Disease"/>
            <person name="Wu L."/>
            <person name="Ma J."/>
        </authorList>
    </citation>
    <scope>NUCLEOTIDE SEQUENCE [LARGE SCALE GENOMIC DNA]</scope>
    <source>
        <strain evidence="5">KCTC 62575</strain>
    </source>
</reference>
<comment type="caution">
    <text evidence="3">The sequence shown here is derived from an EMBL/GenBank/DDBJ whole genome shotgun (WGS) entry which is preliminary data.</text>
</comment>
<evidence type="ECO:0000313" key="3">
    <source>
        <dbReference type="EMBL" id="RFC83343.1"/>
    </source>
</evidence>
<dbReference type="OrthoDB" id="8605367at2"/>
<protein>
    <recommendedName>
        <fullName evidence="6">DUF4375 domain-containing protein</fullName>
    </recommendedName>
</protein>
<evidence type="ECO:0000256" key="1">
    <source>
        <dbReference type="SAM" id="SignalP"/>
    </source>
</evidence>
<evidence type="ECO:0000313" key="2">
    <source>
        <dbReference type="EMBL" id="MFC2996937.1"/>
    </source>
</evidence>